<sequence length="458" mass="49878">MRKSSVFPLVIILSLGLSACASTSSKTPSTSEPSSAPTVATSAQTPESQKVSAEQAKAEQEFQKYLDTVKEIEQEAPETSVLRGLKTLHPVDPEDLGVVYKINFADLGRYWDRGAPLSYQEFIQGSGRTASRDRVYFAYGQPLPPLSVEVGRSPKIEMLSPTEMKIEDDWSEEPDLYRDTNPNTSKTSAILKLEPNGKFTISGTLINIKDSEIARINEELQALPAVPLPPSMLLAQAKDLKPDFRKQLEEADQKLKERLALAAQGELPAWPEDGKTTPNSQTDTSKSAPKAAPGKEASQQKPANLPADVKIPKAVEPFAGKLTWLETIAAKQCVRWNFQAPDASCMAYAGDYSNAGGEEDFSNVQCTVPIWEQNGAAGQNSRGFSSSQIAMADNGEAAAPQSSMWDTGCYTPTEIAFESNTAIRFGNLACAQNQDSLFCWDTRNGKGFKANAKQFVNY</sequence>
<reference evidence="3 4" key="1">
    <citation type="submission" date="2016-11" db="EMBL/GenBank/DDBJ databases">
        <title>Actinomyces gypaetusis sp. nov. isolated from the vulture Gypaetus barbatus in Qinghai Tibet Plateau China.</title>
        <authorList>
            <person name="Meng X."/>
        </authorList>
    </citation>
    <scope>NUCLEOTIDE SEQUENCE [LARGE SCALE GENOMIC DNA]</scope>
    <source>
        <strain evidence="3 4">VUL4_2</strain>
    </source>
</reference>
<feature type="compositionally biased region" description="Polar residues" evidence="1">
    <location>
        <begin position="276"/>
        <end position="287"/>
    </location>
</feature>
<feature type="region of interest" description="Disordered" evidence="1">
    <location>
        <begin position="264"/>
        <end position="308"/>
    </location>
</feature>
<feature type="region of interest" description="Disordered" evidence="1">
    <location>
        <begin position="23"/>
        <end position="56"/>
    </location>
</feature>
<dbReference type="AlphaFoldDB" id="A0A1Q5PQ89"/>
<dbReference type="EMBL" id="MQSV01000001">
    <property type="protein sequence ID" value="OKL49693.1"/>
    <property type="molecule type" value="Genomic_DNA"/>
</dbReference>
<comment type="caution">
    <text evidence="3">The sequence shown here is derived from an EMBL/GenBank/DDBJ whole genome shotgun (WGS) entry which is preliminary data.</text>
</comment>
<feature type="compositionally biased region" description="Low complexity" evidence="1">
    <location>
        <begin position="23"/>
        <end position="46"/>
    </location>
</feature>
<keyword evidence="2" id="KW-0732">Signal</keyword>
<evidence type="ECO:0000313" key="4">
    <source>
        <dbReference type="Proteomes" id="UP000186785"/>
    </source>
</evidence>
<dbReference type="PROSITE" id="PS51257">
    <property type="entry name" value="PROKAR_LIPOPROTEIN"/>
    <property type="match status" value="1"/>
</dbReference>
<name>A0A1Q5PQ89_9ACTO</name>
<evidence type="ECO:0000313" key="3">
    <source>
        <dbReference type="EMBL" id="OKL49693.1"/>
    </source>
</evidence>
<keyword evidence="4" id="KW-1185">Reference proteome</keyword>
<evidence type="ECO:0000256" key="1">
    <source>
        <dbReference type="SAM" id="MobiDB-lite"/>
    </source>
</evidence>
<feature type="chain" id="PRO_5039712737" evidence="2">
    <location>
        <begin position="20"/>
        <end position="458"/>
    </location>
</feature>
<evidence type="ECO:0000256" key="2">
    <source>
        <dbReference type="SAM" id="SignalP"/>
    </source>
</evidence>
<dbReference type="Proteomes" id="UP000186785">
    <property type="component" value="Unassembled WGS sequence"/>
</dbReference>
<proteinExistence type="predicted"/>
<dbReference type="RefSeq" id="WP_073708585.1">
    <property type="nucleotide sequence ID" value="NZ_MQSV01000001.1"/>
</dbReference>
<protein>
    <submittedName>
        <fullName evidence="3">Uncharacterized protein</fullName>
    </submittedName>
</protein>
<gene>
    <name evidence="3" type="ORF">BSR29_01720</name>
</gene>
<feature type="signal peptide" evidence="2">
    <location>
        <begin position="1"/>
        <end position="19"/>
    </location>
</feature>
<accession>A0A1Q5PQ89</accession>
<organism evidence="3 4">
    <name type="scientific">Boudabousia liubingyangii</name>
    <dbReference type="NCBI Taxonomy" id="1921764"/>
    <lineage>
        <taxon>Bacteria</taxon>
        <taxon>Bacillati</taxon>
        <taxon>Actinomycetota</taxon>
        <taxon>Actinomycetes</taxon>
        <taxon>Actinomycetales</taxon>
        <taxon>Actinomycetaceae</taxon>
        <taxon>Boudabousia</taxon>
    </lineage>
</organism>
<dbReference type="OrthoDB" id="10000351at2"/>